<gene>
    <name evidence="1" type="ORF">WK53_20660</name>
</gene>
<dbReference type="AlphaFoldDB" id="A0AAW3N385"/>
<dbReference type="EMBL" id="LPDO01000154">
    <property type="protein sequence ID" value="KVT40573.1"/>
    <property type="molecule type" value="Genomic_DNA"/>
</dbReference>
<accession>A0AAW3N385</accession>
<comment type="caution">
    <text evidence="1">The sequence shown here is derived from an EMBL/GenBank/DDBJ whole genome shotgun (WGS) entry which is preliminary data.</text>
</comment>
<reference evidence="1 2" key="1">
    <citation type="submission" date="2015-11" db="EMBL/GenBank/DDBJ databases">
        <title>Expanding the genomic diversity of Burkholderia species for the development of highly accurate diagnostics.</title>
        <authorList>
            <person name="Sahl J."/>
            <person name="Keim P."/>
            <person name="Wagner D."/>
        </authorList>
    </citation>
    <scope>NUCLEOTIDE SEQUENCE [LARGE SCALE GENOMIC DNA]</scope>
    <source>
        <strain evidence="1 2">MSMB1137WGS</strain>
    </source>
</reference>
<evidence type="ECO:0000313" key="1">
    <source>
        <dbReference type="EMBL" id="KVT40573.1"/>
    </source>
</evidence>
<dbReference type="Proteomes" id="UP000056732">
    <property type="component" value="Unassembled WGS sequence"/>
</dbReference>
<sequence>MKNLQDAIEKICELKGENMALHTVTSALLQSMHKEQLDRFIAVHAQIAELARVTLINSDLAGESVISSFDLHTQNLSTLARSLR</sequence>
<organism evidence="1 2">
    <name type="scientific">Burkholderia ubonensis</name>
    <dbReference type="NCBI Taxonomy" id="101571"/>
    <lineage>
        <taxon>Bacteria</taxon>
        <taxon>Pseudomonadati</taxon>
        <taxon>Pseudomonadota</taxon>
        <taxon>Betaproteobacteria</taxon>
        <taxon>Burkholderiales</taxon>
        <taxon>Burkholderiaceae</taxon>
        <taxon>Burkholderia</taxon>
        <taxon>Burkholderia cepacia complex</taxon>
    </lineage>
</organism>
<dbReference type="RefSeq" id="WP_059934289.1">
    <property type="nucleotide sequence ID" value="NZ_LPDO01000154.1"/>
</dbReference>
<proteinExistence type="predicted"/>
<protein>
    <submittedName>
        <fullName evidence="1">Uncharacterized protein</fullName>
    </submittedName>
</protein>
<evidence type="ECO:0000313" key="2">
    <source>
        <dbReference type="Proteomes" id="UP000056732"/>
    </source>
</evidence>
<name>A0AAW3N385_9BURK</name>